<gene>
    <name evidence="2" type="ORF">RU92_GL001210</name>
</gene>
<evidence type="ECO:0000256" key="1">
    <source>
        <dbReference type="SAM" id="Coils"/>
    </source>
</evidence>
<sequence length="158" mass="18347">MSMNEADFKLILSQFLLRDETSENPKIHPQKIEKRKAPIQNNLENCITELINNEVEIDLSDYKAALKQLKEMKAAEYDELVMEIVEDYELLNEKKYKVFPSGSTPYPEQIMNQTVKEITAEIQTTSSDDLEKREGKEQKAKSMLADFSWLQGKRKNAK</sequence>
<name>A0A2A5SPF9_LACLC</name>
<feature type="coiled-coil region" evidence="1">
    <location>
        <begin position="52"/>
        <end position="79"/>
    </location>
</feature>
<proteinExistence type="predicted"/>
<organism evidence="2 3">
    <name type="scientific">Lactococcus cremoris subsp. tructae</name>
    <dbReference type="NCBI Taxonomy" id="542833"/>
    <lineage>
        <taxon>Bacteria</taxon>
        <taxon>Bacillati</taxon>
        <taxon>Bacillota</taxon>
        <taxon>Bacilli</taxon>
        <taxon>Lactobacillales</taxon>
        <taxon>Streptococcaceae</taxon>
        <taxon>Lactococcus</taxon>
    </lineage>
</organism>
<evidence type="ECO:0000313" key="3">
    <source>
        <dbReference type="Proteomes" id="UP000218711"/>
    </source>
</evidence>
<reference evidence="2 3" key="1">
    <citation type="submission" date="2014-12" db="EMBL/GenBank/DDBJ databases">
        <title>Draft genome sequences of 10 type strains of Lactococcus.</title>
        <authorList>
            <person name="Sun Z."/>
            <person name="Zhong Z."/>
            <person name="Liu W."/>
            <person name="Zhang W."/>
            <person name="Zhang H."/>
        </authorList>
    </citation>
    <scope>NUCLEOTIDE SEQUENCE [LARGE SCALE GENOMIC DNA]</scope>
    <source>
        <strain evidence="2 3">DSM 21502</strain>
    </source>
</reference>
<dbReference type="RefSeq" id="WP_096816648.1">
    <property type="nucleotide sequence ID" value="NZ_JXKC01000019.1"/>
</dbReference>
<comment type="caution">
    <text evidence="2">The sequence shown here is derived from an EMBL/GenBank/DDBJ whole genome shotgun (WGS) entry which is preliminary data.</text>
</comment>
<evidence type="ECO:0000313" key="2">
    <source>
        <dbReference type="EMBL" id="PCS15739.1"/>
    </source>
</evidence>
<dbReference type="Proteomes" id="UP000218711">
    <property type="component" value="Unassembled WGS sequence"/>
</dbReference>
<dbReference type="EMBL" id="JXKC01000019">
    <property type="protein sequence ID" value="PCS15739.1"/>
    <property type="molecule type" value="Genomic_DNA"/>
</dbReference>
<dbReference type="AlphaFoldDB" id="A0A2A5SPF9"/>
<keyword evidence="1" id="KW-0175">Coiled coil</keyword>
<protein>
    <submittedName>
        <fullName evidence="2">LtrD protein</fullName>
    </submittedName>
</protein>
<accession>A0A2A5SPF9</accession>